<organism evidence="12 13">
    <name type="scientific">Pseudoglutamicibacter cumminsii</name>
    <dbReference type="NCBI Taxonomy" id="156979"/>
    <lineage>
        <taxon>Bacteria</taxon>
        <taxon>Bacillati</taxon>
        <taxon>Actinomycetota</taxon>
        <taxon>Actinomycetes</taxon>
        <taxon>Micrococcales</taxon>
        <taxon>Micrococcaceae</taxon>
        <taxon>Pseudoglutamicibacter</taxon>
    </lineage>
</organism>
<dbReference type="AlphaFoldDB" id="A0AAP4C6F2"/>
<dbReference type="EC" id="5.6.2.4" evidence="7"/>
<dbReference type="InterPro" id="IPR000212">
    <property type="entry name" value="DNA_helicase_UvrD/REP"/>
</dbReference>
<dbReference type="Pfam" id="PF13361">
    <property type="entry name" value="UvrD_C"/>
    <property type="match status" value="2"/>
</dbReference>
<evidence type="ECO:0000256" key="4">
    <source>
        <dbReference type="ARBA" id="ARBA00022840"/>
    </source>
</evidence>
<evidence type="ECO:0000256" key="3">
    <source>
        <dbReference type="ARBA" id="ARBA00022806"/>
    </source>
</evidence>
<dbReference type="GO" id="GO:0043138">
    <property type="term" value="F:3'-5' DNA helicase activity"/>
    <property type="evidence" value="ECO:0007669"/>
    <property type="project" value="UniProtKB-EC"/>
</dbReference>
<gene>
    <name evidence="12" type="ORF">QP116_05070</name>
</gene>
<keyword evidence="12" id="KW-0269">Exonuclease</keyword>
<dbReference type="GO" id="GO:0005829">
    <property type="term" value="C:cytosol"/>
    <property type="evidence" value="ECO:0007669"/>
    <property type="project" value="TreeGrafter"/>
</dbReference>
<comment type="catalytic activity">
    <reaction evidence="8">
        <text>ATP + H2O = ADP + phosphate + H(+)</text>
        <dbReference type="Rhea" id="RHEA:13065"/>
        <dbReference type="ChEBI" id="CHEBI:15377"/>
        <dbReference type="ChEBI" id="CHEBI:15378"/>
        <dbReference type="ChEBI" id="CHEBI:30616"/>
        <dbReference type="ChEBI" id="CHEBI:43474"/>
        <dbReference type="ChEBI" id="CHEBI:456216"/>
        <dbReference type="EC" id="5.6.2.4"/>
    </reaction>
</comment>
<protein>
    <recommendedName>
        <fullName evidence="7">DNA 3'-5' helicase</fullName>
        <ecNumber evidence="7">5.6.2.4</ecNumber>
    </recommendedName>
</protein>
<feature type="domain" description="UvrD-like helicase ATP-binding" evidence="11">
    <location>
        <begin position="283"/>
        <end position="583"/>
    </location>
</feature>
<dbReference type="GO" id="GO:0004527">
    <property type="term" value="F:exonuclease activity"/>
    <property type="evidence" value="ECO:0007669"/>
    <property type="project" value="UniProtKB-KW"/>
</dbReference>
<keyword evidence="5" id="KW-0413">Isomerase</keyword>
<keyword evidence="12" id="KW-0540">Nuclease</keyword>
<feature type="binding site" evidence="9">
    <location>
        <begin position="304"/>
        <end position="311"/>
    </location>
    <ligand>
        <name>ATP</name>
        <dbReference type="ChEBI" id="CHEBI:30616"/>
    </ligand>
</feature>
<name>A0AAP4C6F2_9MICC</name>
<evidence type="ECO:0000256" key="9">
    <source>
        <dbReference type="PROSITE-ProRule" id="PRU00560"/>
    </source>
</evidence>
<dbReference type="InterPro" id="IPR014016">
    <property type="entry name" value="UvrD-like_ATP-bd"/>
</dbReference>
<feature type="region of interest" description="Disordered" evidence="10">
    <location>
        <begin position="136"/>
        <end position="167"/>
    </location>
</feature>
<dbReference type="PROSITE" id="PS51198">
    <property type="entry name" value="UVRD_HELICASE_ATP_BIND"/>
    <property type="match status" value="1"/>
</dbReference>
<dbReference type="Pfam" id="PF00580">
    <property type="entry name" value="UvrD-helicase"/>
    <property type="match status" value="1"/>
</dbReference>
<evidence type="ECO:0000313" key="12">
    <source>
        <dbReference type="EMBL" id="MDK6275109.1"/>
    </source>
</evidence>
<dbReference type="EMBL" id="JASODW010000004">
    <property type="protein sequence ID" value="MDK6275109.1"/>
    <property type="molecule type" value="Genomic_DNA"/>
</dbReference>
<proteinExistence type="predicted"/>
<dbReference type="Gene3D" id="3.40.50.300">
    <property type="entry name" value="P-loop containing nucleotide triphosphate hydrolases"/>
    <property type="match status" value="3"/>
</dbReference>
<accession>A0AAP4C6F2</accession>
<evidence type="ECO:0000313" key="13">
    <source>
        <dbReference type="Proteomes" id="UP001240483"/>
    </source>
</evidence>
<evidence type="ECO:0000259" key="11">
    <source>
        <dbReference type="PROSITE" id="PS51198"/>
    </source>
</evidence>
<comment type="caution">
    <text evidence="12">The sequence shown here is derived from an EMBL/GenBank/DDBJ whole genome shotgun (WGS) entry which is preliminary data.</text>
</comment>
<evidence type="ECO:0000256" key="1">
    <source>
        <dbReference type="ARBA" id="ARBA00022741"/>
    </source>
</evidence>
<dbReference type="GO" id="GO:0000725">
    <property type="term" value="P:recombinational repair"/>
    <property type="evidence" value="ECO:0007669"/>
    <property type="project" value="TreeGrafter"/>
</dbReference>
<evidence type="ECO:0000256" key="2">
    <source>
        <dbReference type="ARBA" id="ARBA00022801"/>
    </source>
</evidence>
<evidence type="ECO:0000256" key="5">
    <source>
        <dbReference type="ARBA" id="ARBA00023235"/>
    </source>
</evidence>
<keyword evidence="2 9" id="KW-0378">Hydrolase</keyword>
<keyword evidence="1 9" id="KW-0547">Nucleotide-binding</keyword>
<reference evidence="12" key="1">
    <citation type="submission" date="2023-05" db="EMBL/GenBank/DDBJ databases">
        <title>Cataloging the Phylogenetic Diversity of Human Bladder Bacteria.</title>
        <authorList>
            <person name="Du J."/>
        </authorList>
    </citation>
    <scope>NUCLEOTIDE SEQUENCE</scope>
    <source>
        <strain evidence="12">UMB9978</strain>
    </source>
</reference>
<dbReference type="GO" id="GO:0005524">
    <property type="term" value="F:ATP binding"/>
    <property type="evidence" value="ECO:0007669"/>
    <property type="project" value="UniProtKB-UniRule"/>
</dbReference>
<dbReference type="PANTHER" id="PTHR11070:SF45">
    <property type="entry name" value="DNA 3'-5' HELICASE"/>
    <property type="match status" value="1"/>
</dbReference>
<evidence type="ECO:0000256" key="6">
    <source>
        <dbReference type="ARBA" id="ARBA00034617"/>
    </source>
</evidence>
<dbReference type="GO" id="GO:0003677">
    <property type="term" value="F:DNA binding"/>
    <property type="evidence" value="ECO:0007669"/>
    <property type="project" value="InterPro"/>
</dbReference>
<dbReference type="RefSeq" id="WP_285333067.1">
    <property type="nucleotide sequence ID" value="NZ_JASODW010000004.1"/>
</dbReference>
<keyword evidence="4 9" id="KW-0067">ATP-binding</keyword>
<evidence type="ECO:0000256" key="7">
    <source>
        <dbReference type="ARBA" id="ARBA00034808"/>
    </source>
</evidence>
<dbReference type="InterPro" id="IPR027417">
    <property type="entry name" value="P-loop_NTPase"/>
</dbReference>
<dbReference type="PANTHER" id="PTHR11070">
    <property type="entry name" value="UVRD / RECB / PCRA DNA HELICASE FAMILY MEMBER"/>
    <property type="match status" value="1"/>
</dbReference>
<evidence type="ECO:0000256" key="8">
    <source>
        <dbReference type="ARBA" id="ARBA00048988"/>
    </source>
</evidence>
<keyword evidence="3 9" id="KW-0347">Helicase</keyword>
<dbReference type="InterPro" id="IPR014017">
    <property type="entry name" value="DNA_helicase_UvrD-like_C"/>
</dbReference>
<evidence type="ECO:0000256" key="10">
    <source>
        <dbReference type="SAM" id="MobiDB-lite"/>
    </source>
</evidence>
<dbReference type="SUPFAM" id="SSF52540">
    <property type="entry name" value="P-loop containing nucleoside triphosphate hydrolases"/>
    <property type="match status" value="1"/>
</dbReference>
<feature type="compositionally biased region" description="Low complexity" evidence="10">
    <location>
        <begin position="136"/>
        <end position="159"/>
    </location>
</feature>
<sequence>MSTSVSFYRKVEDRYGLGKKIFEFFNKLVDNPDSPGLNLEHIANAPDRRVRTARVDGKYRAVLFELSTGTERQFVVVDILNHDDAYDLATSKSLSVNPVTGVTELVESTASTAQAALSAPSESELDSRAKQLAAQMVAEQQASAESEASDKPSAASAAPRPIEDLQNRGIGVEQLKNELGMSAPTVTVLENASAWDTIAGKLTHVPAWEADVVVGLEAGMSIEEIREDLGLNTLETGADTKSDEALIAGLNTPAARMDFVVDAGEEELTEIIETGSFSEWRLFLHPSQRAAVTRNHSGAARITGGAGTGKTVVVVHRTKHLLKTDPGSRVFLTTYTRELADSLKAQIAELWPAYPEAKTAGHPGLWISGVDALVHSVLREATRTELREALKATLGIDGDFTPAGLDQNRDEKNFWQEAAELKGQDLPHEKSNAAFLSQEYSTIILTHGITNETEYLRVRRTGRGTPLTRRERKAVWAIVEMFQAKCAVAERLTWAACAVVAAHIITSRGEEGLFDHVLIDEAQDFHAGHWKFLRAVAKKGPNDLFIAEDPHQRIYGQRLVLRNYGIETRGRATTKLKVNYRTTAQTLGYATSILEGVEWIDSEEDVDTLTGYRSVRQGPAPKFMSSTSKAEEAEKLAEQIKAWISEREDSDEENLSIGVLTRTNPRRNEIAAQLGDLGLAVSSTRKTTAARPIAVMTMHNAKGLEFTHVVLLDVNKDSLPQRYILRGLGEAETNDALQRERALLYVAASRARDELLVSVLGEPSELLPA</sequence>
<dbReference type="Proteomes" id="UP001240483">
    <property type="component" value="Unassembled WGS sequence"/>
</dbReference>
<comment type="catalytic activity">
    <reaction evidence="6">
        <text>Couples ATP hydrolysis with the unwinding of duplex DNA by translocating in the 3'-5' direction.</text>
        <dbReference type="EC" id="5.6.2.4"/>
    </reaction>
</comment>